<sequence length="155" mass="17672">MKNGFEMRVDAHGRMELILREGRRYVGVSVVRAFPISAPQQSVSIVDAEGHERLFIESLAELDPADRSIIESDLAAREFVPEILRIVSVNRYAAPCTFTVDTDRGATSFFLQGEEFIRRMTPKTLLIADRSGIQYLVRDLTALDRQSRRILDRFL</sequence>
<proteinExistence type="predicted"/>
<dbReference type="EMBL" id="WBUI01000001">
    <property type="protein sequence ID" value="KAB2935516.1"/>
    <property type="molecule type" value="Genomic_DNA"/>
</dbReference>
<accession>A0A833H502</accession>
<protein>
    <submittedName>
        <fullName evidence="2">DUF1854 domain-containing protein</fullName>
    </submittedName>
</protein>
<reference evidence="2 3" key="1">
    <citation type="submission" date="2019-10" db="EMBL/GenBank/DDBJ databases">
        <title>Extracellular Electron Transfer in a Candidatus Methanoperedens spp. Enrichment Culture.</title>
        <authorList>
            <person name="Berger S."/>
            <person name="Rangel Shaw D."/>
            <person name="Berben T."/>
            <person name="In 'T Zandt M."/>
            <person name="Frank J."/>
            <person name="Reimann J."/>
            <person name="Jetten M.S.M."/>
            <person name="Welte C.U."/>
        </authorList>
    </citation>
    <scope>NUCLEOTIDE SEQUENCE [LARGE SCALE GENOMIC DNA]</scope>
    <source>
        <strain evidence="2">SB12</strain>
    </source>
</reference>
<dbReference type="InterPro" id="IPR015005">
    <property type="entry name" value="DUF1854"/>
</dbReference>
<organism evidence="2 3">
    <name type="scientific">Leptonema illini</name>
    <dbReference type="NCBI Taxonomy" id="183"/>
    <lineage>
        <taxon>Bacteria</taxon>
        <taxon>Pseudomonadati</taxon>
        <taxon>Spirochaetota</taxon>
        <taxon>Spirochaetia</taxon>
        <taxon>Leptospirales</taxon>
        <taxon>Leptospiraceae</taxon>
        <taxon>Leptonema</taxon>
    </lineage>
</organism>
<feature type="domain" description="DUF1854" evidence="1">
    <location>
        <begin position="25"/>
        <end position="154"/>
    </location>
</feature>
<evidence type="ECO:0000313" key="2">
    <source>
        <dbReference type="EMBL" id="KAB2935516.1"/>
    </source>
</evidence>
<dbReference type="Proteomes" id="UP000460298">
    <property type="component" value="Unassembled WGS sequence"/>
</dbReference>
<evidence type="ECO:0000313" key="3">
    <source>
        <dbReference type="Proteomes" id="UP000460298"/>
    </source>
</evidence>
<comment type="caution">
    <text evidence="2">The sequence shown here is derived from an EMBL/GenBank/DDBJ whole genome shotgun (WGS) entry which is preliminary data.</text>
</comment>
<dbReference type="AlphaFoldDB" id="A0A833H502"/>
<evidence type="ECO:0000259" key="1">
    <source>
        <dbReference type="Pfam" id="PF08909"/>
    </source>
</evidence>
<dbReference type="Pfam" id="PF08909">
    <property type="entry name" value="DUF1854"/>
    <property type="match status" value="1"/>
</dbReference>
<gene>
    <name evidence="2" type="ORF">F9K24_01950</name>
</gene>
<name>A0A833H502_9LEPT</name>